<keyword evidence="1" id="KW-0472">Membrane</keyword>
<keyword evidence="1" id="KW-0812">Transmembrane</keyword>
<gene>
    <name evidence="2" type="ORF">RIF29_23821</name>
</gene>
<comment type="caution">
    <text evidence="2">The sequence shown here is derived from an EMBL/GenBank/DDBJ whole genome shotgun (WGS) entry which is preliminary data.</text>
</comment>
<protein>
    <submittedName>
        <fullName evidence="2">Uncharacterized protein</fullName>
    </submittedName>
</protein>
<dbReference type="EMBL" id="JAYWIO010000004">
    <property type="protein sequence ID" value="KAK7270581.1"/>
    <property type="molecule type" value="Genomic_DNA"/>
</dbReference>
<keyword evidence="3" id="KW-1185">Reference proteome</keyword>
<evidence type="ECO:0000313" key="3">
    <source>
        <dbReference type="Proteomes" id="UP001372338"/>
    </source>
</evidence>
<proteinExistence type="predicted"/>
<dbReference type="Proteomes" id="UP001372338">
    <property type="component" value="Unassembled WGS sequence"/>
</dbReference>
<organism evidence="2 3">
    <name type="scientific">Crotalaria pallida</name>
    <name type="common">Smooth rattlebox</name>
    <name type="synonym">Crotalaria striata</name>
    <dbReference type="NCBI Taxonomy" id="3830"/>
    <lineage>
        <taxon>Eukaryota</taxon>
        <taxon>Viridiplantae</taxon>
        <taxon>Streptophyta</taxon>
        <taxon>Embryophyta</taxon>
        <taxon>Tracheophyta</taxon>
        <taxon>Spermatophyta</taxon>
        <taxon>Magnoliopsida</taxon>
        <taxon>eudicotyledons</taxon>
        <taxon>Gunneridae</taxon>
        <taxon>Pentapetalae</taxon>
        <taxon>rosids</taxon>
        <taxon>fabids</taxon>
        <taxon>Fabales</taxon>
        <taxon>Fabaceae</taxon>
        <taxon>Papilionoideae</taxon>
        <taxon>50 kb inversion clade</taxon>
        <taxon>genistoids sensu lato</taxon>
        <taxon>core genistoids</taxon>
        <taxon>Crotalarieae</taxon>
        <taxon>Crotalaria</taxon>
    </lineage>
</organism>
<keyword evidence="1" id="KW-1133">Transmembrane helix</keyword>
<dbReference type="AlphaFoldDB" id="A0AAN9IFD0"/>
<sequence length="69" mass="8032">MFITLDDGDSPLPVVHRPRRLLRGRQPRQQYIHPSLTHSFTPLLFLSFSLSRLLFFLSLSLSIRTLTKP</sequence>
<name>A0AAN9IFD0_CROPI</name>
<evidence type="ECO:0000313" key="2">
    <source>
        <dbReference type="EMBL" id="KAK7270581.1"/>
    </source>
</evidence>
<accession>A0AAN9IFD0</accession>
<feature type="transmembrane region" description="Helical" evidence="1">
    <location>
        <begin position="43"/>
        <end position="63"/>
    </location>
</feature>
<reference evidence="2 3" key="1">
    <citation type="submission" date="2024-01" db="EMBL/GenBank/DDBJ databases">
        <title>The genomes of 5 underutilized Papilionoideae crops provide insights into root nodulation and disease resistanc.</title>
        <authorList>
            <person name="Yuan L."/>
        </authorList>
    </citation>
    <scope>NUCLEOTIDE SEQUENCE [LARGE SCALE GENOMIC DNA]</scope>
    <source>
        <strain evidence="2">ZHUSHIDOU_FW_LH</strain>
        <tissue evidence="2">Leaf</tissue>
    </source>
</reference>
<evidence type="ECO:0000256" key="1">
    <source>
        <dbReference type="SAM" id="Phobius"/>
    </source>
</evidence>